<evidence type="ECO:0000313" key="2">
    <source>
        <dbReference type="EMBL" id="KAL0484953.1"/>
    </source>
</evidence>
<accession>A0AAW2Z548</accession>
<name>A0AAW2Z548_9EUKA</name>
<dbReference type="AlphaFoldDB" id="A0AAW2Z548"/>
<dbReference type="Proteomes" id="UP001431209">
    <property type="component" value="Unassembled WGS sequence"/>
</dbReference>
<feature type="region of interest" description="Disordered" evidence="1">
    <location>
        <begin position="1"/>
        <end position="20"/>
    </location>
</feature>
<sequence length="217" mass="25638">MVQRRGISQGVRTNGTVRTDSYSSMSAPELILFIPHLSGRNSHISFSSNKHKLWEELDEVEKNSTSEVLDIKSDRLERNRQIKKKEFKSHLQERKCKMKKRQFTENLIQNKESNAETTKTVEEAHGWEEISTKSKYLNGFYTGRTPLRKAVQGNFEDVHGLILYPYTKKMYSTRNQIYHDRYGEHVIKKEKLEKKRDIMNQTRGLVKFESKYCNSNW</sequence>
<gene>
    <name evidence="2" type="ORF">AKO1_003765</name>
</gene>
<dbReference type="EMBL" id="JAOPGA020001092">
    <property type="protein sequence ID" value="KAL0484953.1"/>
    <property type="molecule type" value="Genomic_DNA"/>
</dbReference>
<organism evidence="2 3">
    <name type="scientific">Acrasis kona</name>
    <dbReference type="NCBI Taxonomy" id="1008807"/>
    <lineage>
        <taxon>Eukaryota</taxon>
        <taxon>Discoba</taxon>
        <taxon>Heterolobosea</taxon>
        <taxon>Tetramitia</taxon>
        <taxon>Eutetramitia</taxon>
        <taxon>Acrasidae</taxon>
        <taxon>Acrasis</taxon>
    </lineage>
</organism>
<protein>
    <submittedName>
        <fullName evidence="2">NrdF</fullName>
    </submittedName>
</protein>
<evidence type="ECO:0000313" key="3">
    <source>
        <dbReference type="Proteomes" id="UP001431209"/>
    </source>
</evidence>
<proteinExistence type="predicted"/>
<feature type="compositionally biased region" description="Polar residues" evidence="1">
    <location>
        <begin position="10"/>
        <end position="20"/>
    </location>
</feature>
<reference evidence="2 3" key="1">
    <citation type="submission" date="2024-03" db="EMBL/GenBank/DDBJ databases">
        <title>The Acrasis kona genome and developmental transcriptomes reveal deep origins of eukaryotic multicellular pathways.</title>
        <authorList>
            <person name="Sheikh S."/>
            <person name="Fu C.-J."/>
            <person name="Brown M.W."/>
            <person name="Baldauf S.L."/>
        </authorList>
    </citation>
    <scope>NUCLEOTIDE SEQUENCE [LARGE SCALE GENOMIC DNA]</scope>
    <source>
        <strain evidence="2 3">ATCC MYA-3509</strain>
    </source>
</reference>
<comment type="caution">
    <text evidence="2">The sequence shown here is derived from an EMBL/GenBank/DDBJ whole genome shotgun (WGS) entry which is preliminary data.</text>
</comment>
<keyword evidence="3" id="KW-1185">Reference proteome</keyword>
<evidence type="ECO:0000256" key="1">
    <source>
        <dbReference type="SAM" id="MobiDB-lite"/>
    </source>
</evidence>